<evidence type="ECO:0000313" key="1">
    <source>
        <dbReference type="EMBL" id="GAA1909521.1"/>
    </source>
</evidence>
<evidence type="ECO:0008006" key="3">
    <source>
        <dbReference type="Google" id="ProtNLM"/>
    </source>
</evidence>
<comment type="caution">
    <text evidence="1">The sequence shown here is derived from an EMBL/GenBank/DDBJ whole genome shotgun (WGS) entry which is preliminary data.</text>
</comment>
<gene>
    <name evidence="1" type="ORF">GCM10009737_08510</name>
</gene>
<organism evidence="1 2">
    <name type="scientific">Nocardioides lentus</name>
    <dbReference type="NCBI Taxonomy" id="338077"/>
    <lineage>
        <taxon>Bacteria</taxon>
        <taxon>Bacillati</taxon>
        <taxon>Actinomycetota</taxon>
        <taxon>Actinomycetes</taxon>
        <taxon>Propionibacteriales</taxon>
        <taxon>Nocardioidaceae</taxon>
        <taxon>Nocardioides</taxon>
    </lineage>
</organism>
<keyword evidence="2" id="KW-1185">Reference proteome</keyword>
<dbReference type="Proteomes" id="UP001501612">
    <property type="component" value="Unassembled WGS sequence"/>
</dbReference>
<evidence type="ECO:0000313" key="2">
    <source>
        <dbReference type="Proteomes" id="UP001501612"/>
    </source>
</evidence>
<name>A0ABP5AHP7_9ACTN</name>
<reference evidence="2" key="1">
    <citation type="journal article" date="2019" name="Int. J. Syst. Evol. Microbiol.">
        <title>The Global Catalogue of Microorganisms (GCM) 10K type strain sequencing project: providing services to taxonomists for standard genome sequencing and annotation.</title>
        <authorList>
            <consortium name="The Broad Institute Genomics Platform"/>
            <consortium name="The Broad Institute Genome Sequencing Center for Infectious Disease"/>
            <person name="Wu L."/>
            <person name="Ma J."/>
        </authorList>
    </citation>
    <scope>NUCLEOTIDE SEQUENCE [LARGE SCALE GENOMIC DNA]</scope>
    <source>
        <strain evidence="2">JCM 14046</strain>
    </source>
</reference>
<sequence length="109" mass="12325">MQRREYRNQAVRIADLTVTTVDIVDTVFDNCEVVGPAVLLTLEDVQISRCNFDAPDVDALIWPVPRRRTRVTGTVGLYRVSFTECMFRRIGLAAHEDAAPLLRATFTDL</sequence>
<dbReference type="EMBL" id="BAAAMY010000002">
    <property type="protein sequence ID" value="GAA1909521.1"/>
    <property type="molecule type" value="Genomic_DNA"/>
</dbReference>
<protein>
    <recommendedName>
        <fullName evidence="3">Pentapeptide repeat-containing protein</fullName>
    </recommendedName>
</protein>
<proteinExistence type="predicted"/>
<accession>A0ABP5AHP7</accession>